<dbReference type="SUPFAM" id="SSF52540">
    <property type="entry name" value="P-loop containing nucleoside triphosphate hydrolases"/>
    <property type="match status" value="1"/>
</dbReference>
<accession>Q0FJM3</accession>
<dbReference type="eggNOG" id="COG0419">
    <property type="taxonomic scope" value="Bacteria"/>
</dbReference>
<dbReference type="PANTHER" id="PTHR41259">
    <property type="entry name" value="DOUBLE-STRAND BREAK REPAIR RAD50 ATPASE, PUTATIVE-RELATED"/>
    <property type="match status" value="1"/>
</dbReference>
<evidence type="ECO:0000256" key="2">
    <source>
        <dbReference type="SAM" id="MobiDB-lite"/>
    </source>
</evidence>
<evidence type="ECO:0000259" key="3">
    <source>
        <dbReference type="Pfam" id="PF13476"/>
    </source>
</evidence>
<evidence type="ECO:0000256" key="1">
    <source>
        <dbReference type="SAM" id="Coils"/>
    </source>
</evidence>
<evidence type="ECO:0000313" key="5">
    <source>
        <dbReference type="Proteomes" id="UP000006230"/>
    </source>
</evidence>
<feature type="domain" description="Rad50/SbcC-type AAA" evidence="3">
    <location>
        <begin position="6"/>
        <end position="136"/>
    </location>
</feature>
<dbReference type="PANTHER" id="PTHR41259:SF1">
    <property type="entry name" value="DOUBLE-STRAND BREAK REPAIR RAD50 ATPASE, PUTATIVE-RELATED"/>
    <property type="match status" value="1"/>
</dbReference>
<keyword evidence="5" id="KW-1185">Reference proteome</keyword>
<name>Q0FJM3_SALBH</name>
<dbReference type="EMBL" id="AATQ01000047">
    <property type="protein sequence ID" value="EAU44414.1"/>
    <property type="molecule type" value="Genomic_DNA"/>
</dbReference>
<dbReference type="InterPro" id="IPR038729">
    <property type="entry name" value="Rad50/SbcC_AAA"/>
</dbReference>
<dbReference type="GO" id="GO:0006302">
    <property type="term" value="P:double-strand break repair"/>
    <property type="evidence" value="ECO:0007669"/>
    <property type="project" value="InterPro"/>
</dbReference>
<proteinExistence type="predicted"/>
<dbReference type="OrthoDB" id="7069379at2"/>
<dbReference type="Proteomes" id="UP000006230">
    <property type="component" value="Unassembled WGS sequence"/>
</dbReference>
<feature type="coiled-coil region" evidence="1">
    <location>
        <begin position="255"/>
        <end position="306"/>
    </location>
</feature>
<evidence type="ECO:0000313" key="4">
    <source>
        <dbReference type="EMBL" id="EAU44414.1"/>
    </source>
</evidence>
<gene>
    <name evidence="4" type="ORF">R2601_25731</name>
</gene>
<dbReference type="InterPro" id="IPR027417">
    <property type="entry name" value="P-loop_NTPase"/>
</dbReference>
<comment type="caution">
    <text evidence="4">The sequence shown here is derived from an EMBL/GenBank/DDBJ whole genome shotgun (WGS) entry which is preliminary data.</text>
</comment>
<dbReference type="Pfam" id="PF13476">
    <property type="entry name" value="AAA_23"/>
    <property type="match status" value="1"/>
</dbReference>
<dbReference type="Gene3D" id="3.40.50.300">
    <property type="entry name" value="P-loop containing nucleotide triphosphate hydrolases"/>
    <property type="match status" value="2"/>
</dbReference>
<reference evidence="4" key="1">
    <citation type="journal article" date="2010" name="J. Bacteriol.">
        <title>Genome sequences of Pelagibaca bermudensis HTCC2601T and Maritimibacter alkaliphilus HTCC2654T, the type strains of two marine Roseobacter genera.</title>
        <authorList>
            <person name="Thrash J.C."/>
            <person name="Cho J.C."/>
            <person name="Ferriera S."/>
            <person name="Johnson J."/>
            <person name="Vergin K.L."/>
            <person name="Giovannoni S.J."/>
        </authorList>
    </citation>
    <scope>NUCLEOTIDE SEQUENCE [LARGE SCALE GENOMIC DNA]</scope>
    <source>
        <strain evidence="4">HTCC2601</strain>
    </source>
</reference>
<feature type="region of interest" description="Disordered" evidence="2">
    <location>
        <begin position="339"/>
        <end position="376"/>
    </location>
</feature>
<dbReference type="RefSeq" id="WP_007800787.1">
    <property type="nucleotide sequence ID" value="NZ_DS022276.1"/>
</dbReference>
<feature type="coiled-coil region" evidence="1">
    <location>
        <begin position="593"/>
        <end position="719"/>
    </location>
</feature>
<dbReference type="STRING" id="314265.R2601_25731"/>
<dbReference type="AlphaFoldDB" id="Q0FJM3"/>
<protein>
    <recommendedName>
        <fullName evidence="3">Rad50/SbcC-type AAA domain-containing protein</fullName>
    </recommendedName>
</protein>
<sequence>MKLRAIELHNVRQFTSPVRIDGIGDGLNVLSEPNEAGKSTLFDALQALFFKPHGSADKETKALRPHAGGAPEIRVDLEIPEGTFTVAKRWLQKSSATVHQDGRLIAQADAAEAWIARALGQDAGGPSGLIWVRQGLTALTDGSKKEKDAALEARRDLLSSVSEEVEAMTGGRRMDAALRRCREELGLYATGTGRPRTGGPWKAAQDRVEALTSDRDRLAGLTQDLHGALAARNRARRTLAELTASDAIESRRSRLEAARAAHQAATRHAEEAEALARKTDMARLTASNAQARLDGLRKALAELAEATTLGTETEAAATQARATHAEAVEVHAQAQTALQGAAEALDRSETDRRRAERAQAARDSADRRKDLETRLTEADRARTEMERAKAAIQGPDAKALQRIEARAADLTATEAARDARATQVLMRYAEGATAQVRLEGRALEEGGALPLTRAAQLEIDGIGRLEIRPPEIGGSDPVEAARAALRAALAEIGAERLDDARSMAAARSRAEQTHGEARAVLASLAPEGLDALRQQLAALPKAEEAEDAPDLAIAIAAHEAAREAEKRARASLASAAERLSQALSEKTRTETLLAQVTDRLARARAALEGAESDEAALAAQAETARQQLHLAEAAHAEKLQSAPDLAGAEAALARAQSVEDQARQEIETLRPELARLEERIARAAGDAVEERLAETEEMLAGAEADLARISHEVAALTRLEQALTAARTEARERYFEPVAKELRPLLNLLWQDAELTWAEDSLLPDGLVRHGQAEPLDILSGGTQEQVALLVRLAFARMLQAAGRAAPVILDDALVFTDDDRIERMFNALHRQAADLQILVLTCRQRAFRDLGGRSLRVLPLDATA</sequence>
<keyword evidence="1" id="KW-0175">Coiled coil</keyword>
<dbReference type="GO" id="GO:0016887">
    <property type="term" value="F:ATP hydrolysis activity"/>
    <property type="evidence" value="ECO:0007669"/>
    <property type="project" value="InterPro"/>
</dbReference>
<feature type="compositionally biased region" description="Basic and acidic residues" evidence="2">
    <location>
        <begin position="344"/>
        <end position="376"/>
    </location>
</feature>
<organism evidence="4 5">
    <name type="scientific">Salipiger bermudensis (strain DSM 26914 / JCM 13377 / KCTC 12554 / HTCC2601)</name>
    <name type="common">Pelagibaca bermudensis</name>
    <dbReference type="NCBI Taxonomy" id="314265"/>
    <lineage>
        <taxon>Bacteria</taxon>
        <taxon>Pseudomonadati</taxon>
        <taxon>Pseudomonadota</taxon>
        <taxon>Alphaproteobacteria</taxon>
        <taxon>Rhodobacterales</taxon>
        <taxon>Roseobacteraceae</taxon>
        <taxon>Salipiger</taxon>
    </lineage>
</organism>
<dbReference type="HOGENOM" id="CLU_015046_0_0_5"/>